<evidence type="ECO:0000259" key="7">
    <source>
        <dbReference type="Pfam" id="PF22451"/>
    </source>
</evidence>
<reference evidence="8 9" key="1">
    <citation type="submission" date="2016-10" db="EMBL/GenBank/DDBJ databases">
        <authorList>
            <person name="de Groot N.N."/>
        </authorList>
    </citation>
    <scope>NUCLEOTIDE SEQUENCE [LARGE SCALE GENOMIC DNA]</scope>
    <source>
        <strain evidence="8 9">SLAS-1</strain>
    </source>
</reference>
<dbReference type="Pfam" id="PF17805">
    <property type="entry name" value="AsnC_trans_reg2"/>
    <property type="match status" value="1"/>
</dbReference>
<comment type="catalytic activity">
    <reaction evidence="5">
        <text>siroheme + 2 H(+) = 12,18-didecarboxysiroheme + 2 CO2</text>
        <dbReference type="Rhea" id="RHEA:19093"/>
        <dbReference type="ChEBI" id="CHEBI:15378"/>
        <dbReference type="ChEBI" id="CHEBI:16526"/>
        <dbReference type="ChEBI" id="CHEBI:60052"/>
        <dbReference type="ChEBI" id="CHEBI:140497"/>
        <dbReference type="EC" id="4.1.1.111"/>
    </reaction>
</comment>
<sequence>MGQDSEKEKKLPSFLDELDCKIISELQSNLPLVERPFARLAEDLGVSEEKVIDRLKRLSREGILKRIAPIVSQEKTGFRNNAMVVWQVPEEKCDKVGSQLAEFDFVSHCYRRPTAEGWPYQLFTVVHATSGQDRKNKFEKLESAAREAAGETGEVKFKVLKTQEKLKKQSLSYF</sequence>
<accession>A0A1G9Q338</accession>
<evidence type="ECO:0000256" key="1">
    <source>
        <dbReference type="ARBA" id="ARBA00023239"/>
    </source>
</evidence>
<keyword evidence="8" id="KW-0238">DNA-binding</keyword>
<dbReference type="EMBL" id="FNGO01000015">
    <property type="protein sequence ID" value="SDM04755.1"/>
    <property type="molecule type" value="Genomic_DNA"/>
</dbReference>
<dbReference type="SUPFAM" id="SSF46785">
    <property type="entry name" value="Winged helix' DNA-binding domain"/>
    <property type="match status" value="1"/>
</dbReference>
<dbReference type="PANTHER" id="PTHR43413">
    <property type="entry name" value="TRANSCRIPTIONAL REGULATOR, ASNC FAMILY"/>
    <property type="match status" value="1"/>
</dbReference>
<evidence type="ECO:0000256" key="4">
    <source>
        <dbReference type="ARBA" id="ARBA00023471"/>
    </source>
</evidence>
<evidence type="ECO:0000256" key="5">
    <source>
        <dbReference type="ARBA" id="ARBA00048470"/>
    </source>
</evidence>
<dbReference type="EC" id="4.1.1.111" evidence="4"/>
<dbReference type="GO" id="GO:0003677">
    <property type="term" value="F:DNA binding"/>
    <property type="evidence" value="ECO:0007669"/>
    <property type="project" value="UniProtKB-KW"/>
</dbReference>
<protein>
    <recommendedName>
        <fullName evidence="4">siroheme decarboxylase</fullName>
        <ecNumber evidence="4">4.1.1.111</ecNumber>
    </recommendedName>
</protein>
<feature type="domain" description="Siroheme decarboxylase NirL-like HTH" evidence="7">
    <location>
        <begin position="19"/>
        <end position="64"/>
    </location>
</feature>
<evidence type="ECO:0000313" key="8">
    <source>
        <dbReference type="EMBL" id="SDM04755.1"/>
    </source>
</evidence>
<evidence type="ECO:0000256" key="3">
    <source>
        <dbReference type="ARBA" id="ARBA00023457"/>
    </source>
</evidence>
<keyword evidence="9" id="KW-1185">Reference proteome</keyword>
<comment type="pathway">
    <text evidence="2">Porphyrin-containing compound metabolism.</text>
</comment>
<keyword evidence="1" id="KW-0456">Lyase</keyword>
<dbReference type="GO" id="GO:0016829">
    <property type="term" value="F:lyase activity"/>
    <property type="evidence" value="ECO:0007669"/>
    <property type="project" value="UniProtKB-KW"/>
</dbReference>
<feature type="domain" description="Siroheme decarboxylase AsnC-like ligand binding" evidence="6">
    <location>
        <begin position="75"/>
        <end position="167"/>
    </location>
</feature>
<dbReference type="InterPro" id="IPR036390">
    <property type="entry name" value="WH_DNA-bd_sf"/>
</dbReference>
<evidence type="ECO:0000256" key="2">
    <source>
        <dbReference type="ARBA" id="ARBA00023444"/>
    </source>
</evidence>
<dbReference type="SMART" id="SM00344">
    <property type="entry name" value="HTH_ASNC"/>
    <property type="match status" value="1"/>
</dbReference>
<gene>
    <name evidence="8" type="ORF">SAMN04488692_11513</name>
</gene>
<name>A0A1G9Q338_9FIRM</name>
<dbReference type="Proteomes" id="UP000199476">
    <property type="component" value="Unassembled WGS sequence"/>
</dbReference>
<dbReference type="Pfam" id="PF22451">
    <property type="entry name" value="NirdL-like_HTH"/>
    <property type="match status" value="1"/>
</dbReference>
<comment type="similarity">
    <text evidence="3">Belongs to the Ahb/Nir family.</text>
</comment>
<dbReference type="InterPro" id="IPR019888">
    <property type="entry name" value="Tscrpt_reg_AsnC-like"/>
</dbReference>
<dbReference type="InterPro" id="IPR040523">
    <property type="entry name" value="AsnC_trans_reg2"/>
</dbReference>
<dbReference type="InterPro" id="IPR050684">
    <property type="entry name" value="HTH-Siroheme_Decarb"/>
</dbReference>
<dbReference type="PANTHER" id="PTHR43413:SF1">
    <property type="entry name" value="SIROHEME DECARBOXYLASE NIRL SUBUNIT"/>
    <property type="match status" value="1"/>
</dbReference>
<dbReference type="RefSeq" id="WP_089760718.1">
    <property type="nucleotide sequence ID" value="NZ_FNGO01000015.1"/>
</dbReference>
<proteinExistence type="inferred from homology"/>
<organism evidence="8 9">
    <name type="scientific">Halarsenatibacter silvermanii</name>
    <dbReference type="NCBI Taxonomy" id="321763"/>
    <lineage>
        <taxon>Bacteria</taxon>
        <taxon>Bacillati</taxon>
        <taxon>Bacillota</taxon>
        <taxon>Clostridia</taxon>
        <taxon>Halanaerobiales</taxon>
        <taxon>Halarsenatibacteraceae</taxon>
        <taxon>Halarsenatibacter</taxon>
    </lineage>
</organism>
<dbReference type="STRING" id="321763.SAMN04488692_11513"/>
<dbReference type="Gene3D" id="3.30.70.3460">
    <property type="match status" value="1"/>
</dbReference>
<dbReference type="AlphaFoldDB" id="A0A1G9Q338"/>
<evidence type="ECO:0000259" key="6">
    <source>
        <dbReference type="Pfam" id="PF17805"/>
    </source>
</evidence>
<evidence type="ECO:0000313" key="9">
    <source>
        <dbReference type="Proteomes" id="UP000199476"/>
    </source>
</evidence>
<dbReference type="InterPro" id="IPR053953">
    <property type="entry name" value="NirdL-like_HTH"/>
</dbReference>